<name>A0A1E7NG90_KITAU</name>
<organism evidence="1 2">
    <name type="scientific">Kitasatospora aureofaciens</name>
    <name type="common">Streptomyces aureofaciens</name>
    <dbReference type="NCBI Taxonomy" id="1894"/>
    <lineage>
        <taxon>Bacteria</taxon>
        <taxon>Bacillati</taxon>
        <taxon>Actinomycetota</taxon>
        <taxon>Actinomycetes</taxon>
        <taxon>Kitasatosporales</taxon>
        <taxon>Streptomycetaceae</taxon>
        <taxon>Kitasatospora</taxon>
    </lineage>
</organism>
<evidence type="ECO:0000313" key="2">
    <source>
        <dbReference type="Proteomes" id="UP000037395"/>
    </source>
</evidence>
<comment type="caution">
    <text evidence="1">The sequence shown here is derived from an EMBL/GenBank/DDBJ whole genome shotgun (WGS) entry which is preliminary data.</text>
</comment>
<keyword evidence="2" id="KW-1185">Reference proteome</keyword>
<dbReference type="OrthoDB" id="9763697at2"/>
<proteinExistence type="predicted"/>
<accession>A0A1E7NG90</accession>
<dbReference type="RefSeq" id="WP_030550436.1">
    <property type="nucleotide sequence ID" value="NZ_JBIWMM010000003.1"/>
</dbReference>
<evidence type="ECO:0000313" key="1">
    <source>
        <dbReference type="EMBL" id="OEV39697.1"/>
    </source>
</evidence>
<sequence length="355" mass="37425">MEPQGNEWDARVAGVRRFAEAGNLDGLVRSLYGLNVDLDGDWAGDGGGQVIELLGRMPIPDRVQLLCRMTEGLEETAVHAPRECPGLARLVVRLSEGLSCEQLAAWREPLLDLAAGMMTLWEGWRLGCLAEVELAAGRCLPDAVVATVRRTALAAETPGELLDVAAGIAEPPLNPGEPWADRALADLAVTGPAWHPLIGHALSLSGSRPGVGWQRAGRQLLAELGPERVRSAVCGWLALAGEPRSLPVASYYGSGTAGFEMDPFNVRALQGVAALLALAPAHPDSAAALGRLVEAALLRIPGVGPRSHKTASAAVHALVQLGDEDAYDELERLAGTVKYRPTVNLVTKALAARTV</sequence>
<protein>
    <submittedName>
        <fullName evidence="1">Uncharacterized protein</fullName>
    </submittedName>
</protein>
<dbReference type="AlphaFoldDB" id="A0A1E7NG90"/>
<dbReference type="Proteomes" id="UP000037395">
    <property type="component" value="Unassembled WGS sequence"/>
</dbReference>
<gene>
    <name evidence="1" type="ORF">HS99_0003280</name>
</gene>
<reference evidence="1" key="1">
    <citation type="submission" date="2016-08" db="EMBL/GenBank/DDBJ databases">
        <title>Sequencing, Assembly and Comparative Genomics of S. aureofaciens ATCC 10762.</title>
        <authorList>
            <person name="Gradnigo J.S."/>
            <person name="Johnson N."/>
            <person name="Somerville G.A."/>
        </authorList>
    </citation>
    <scope>NUCLEOTIDE SEQUENCE [LARGE SCALE GENOMIC DNA]</scope>
    <source>
        <strain evidence="1">ATCC 10762</strain>
    </source>
</reference>
<dbReference type="EMBL" id="JPRF03000001">
    <property type="protein sequence ID" value="OEV39697.1"/>
    <property type="molecule type" value="Genomic_DNA"/>
</dbReference>